<keyword evidence="9" id="KW-1185">Reference proteome</keyword>
<reference evidence="8" key="1">
    <citation type="submission" date="2021-02" db="EMBL/GenBank/DDBJ databases">
        <authorList>
            <person name="Nowell W R."/>
        </authorList>
    </citation>
    <scope>NUCLEOTIDE SEQUENCE</scope>
</reference>
<evidence type="ECO:0000256" key="4">
    <source>
        <dbReference type="ARBA" id="ARBA00023136"/>
    </source>
</evidence>
<feature type="region of interest" description="Disordered" evidence="5">
    <location>
        <begin position="83"/>
        <end position="112"/>
    </location>
</feature>
<name>A0A821A0P7_9BILA</name>
<dbReference type="Proteomes" id="UP000663866">
    <property type="component" value="Unassembled WGS sequence"/>
</dbReference>
<comment type="subcellular location">
    <subcellularLocation>
        <location evidence="1">Membrane</location>
        <topology evidence="1">Multi-pass membrane protein</topology>
    </subcellularLocation>
</comment>
<evidence type="ECO:0000313" key="9">
    <source>
        <dbReference type="Proteomes" id="UP000663866"/>
    </source>
</evidence>
<evidence type="ECO:0000256" key="2">
    <source>
        <dbReference type="ARBA" id="ARBA00022692"/>
    </source>
</evidence>
<evidence type="ECO:0000256" key="3">
    <source>
        <dbReference type="ARBA" id="ARBA00022989"/>
    </source>
</evidence>
<keyword evidence="4 6" id="KW-0472">Membrane</keyword>
<evidence type="ECO:0000256" key="5">
    <source>
        <dbReference type="SAM" id="MobiDB-lite"/>
    </source>
</evidence>
<feature type="domain" description="Major facilitator superfamily (MFS) profile" evidence="7">
    <location>
        <begin position="1"/>
        <end position="81"/>
    </location>
</feature>
<protein>
    <recommendedName>
        <fullName evidence="7">Major facilitator superfamily (MFS) profile domain-containing protein</fullName>
    </recommendedName>
</protein>
<organism evidence="8 9">
    <name type="scientific">Rotaria magnacalcarata</name>
    <dbReference type="NCBI Taxonomy" id="392030"/>
    <lineage>
        <taxon>Eukaryota</taxon>
        <taxon>Metazoa</taxon>
        <taxon>Spiralia</taxon>
        <taxon>Gnathifera</taxon>
        <taxon>Rotifera</taxon>
        <taxon>Eurotatoria</taxon>
        <taxon>Bdelloidea</taxon>
        <taxon>Philodinida</taxon>
        <taxon>Philodinidae</taxon>
        <taxon>Rotaria</taxon>
    </lineage>
</organism>
<dbReference type="AlphaFoldDB" id="A0A821A0P7"/>
<feature type="non-terminal residue" evidence="8">
    <location>
        <position position="1"/>
    </location>
</feature>
<dbReference type="PANTHER" id="PTHR24064">
    <property type="entry name" value="SOLUTE CARRIER FAMILY 22 MEMBER"/>
    <property type="match status" value="1"/>
</dbReference>
<dbReference type="Gene3D" id="1.20.1250.20">
    <property type="entry name" value="MFS general substrate transporter like domains"/>
    <property type="match status" value="1"/>
</dbReference>
<dbReference type="InterPro" id="IPR036259">
    <property type="entry name" value="MFS_trans_sf"/>
</dbReference>
<dbReference type="GO" id="GO:0016020">
    <property type="term" value="C:membrane"/>
    <property type="evidence" value="ECO:0007669"/>
    <property type="project" value="UniProtKB-SubCell"/>
</dbReference>
<dbReference type="Pfam" id="PF00083">
    <property type="entry name" value="Sugar_tr"/>
    <property type="match status" value="1"/>
</dbReference>
<dbReference type="InterPro" id="IPR020846">
    <property type="entry name" value="MFS_dom"/>
</dbReference>
<accession>A0A821A0P7</accession>
<proteinExistence type="predicted"/>
<evidence type="ECO:0000256" key="6">
    <source>
        <dbReference type="SAM" id="Phobius"/>
    </source>
</evidence>
<dbReference type="SUPFAM" id="SSF103473">
    <property type="entry name" value="MFS general substrate transporter"/>
    <property type="match status" value="1"/>
</dbReference>
<feature type="non-terminal residue" evidence="8">
    <location>
        <position position="112"/>
    </location>
</feature>
<feature type="transmembrane region" description="Helical" evidence="6">
    <location>
        <begin position="54"/>
        <end position="77"/>
    </location>
</feature>
<comment type="caution">
    <text evidence="8">The sequence shown here is derived from an EMBL/GenBank/DDBJ whole genome shotgun (WGS) entry which is preliminary data.</text>
</comment>
<evidence type="ECO:0000256" key="1">
    <source>
        <dbReference type="ARBA" id="ARBA00004141"/>
    </source>
</evidence>
<keyword evidence="2 6" id="KW-0812">Transmembrane</keyword>
<evidence type="ECO:0000259" key="7">
    <source>
        <dbReference type="PROSITE" id="PS50850"/>
    </source>
</evidence>
<feature type="compositionally biased region" description="Basic and acidic residues" evidence="5">
    <location>
        <begin position="93"/>
        <end position="112"/>
    </location>
</feature>
<dbReference type="EMBL" id="CAJOBG010065985">
    <property type="protein sequence ID" value="CAF4573780.1"/>
    <property type="molecule type" value="Genomic_DNA"/>
</dbReference>
<keyword evidence="3 6" id="KW-1133">Transmembrane helix</keyword>
<evidence type="ECO:0000313" key="8">
    <source>
        <dbReference type="EMBL" id="CAF4573780.1"/>
    </source>
</evidence>
<sequence length="112" mass="12112">FGANATTFIIPAEVFPTRFRATAHGMSAACGKSGAILAAFGFNVLVNLGGKNAFLPQTLGIFAAIQFVGLLATIFLLPESKGRDLDSFEDNEAEWRPEIRTDHHTISEQETQ</sequence>
<dbReference type="PROSITE" id="PS50850">
    <property type="entry name" value="MFS"/>
    <property type="match status" value="1"/>
</dbReference>
<dbReference type="InterPro" id="IPR005828">
    <property type="entry name" value="MFS_sugar_transport-like"/>
</dbReference>
<gene>
    <name evidence="8" type="ORF">OVN521_LOCUS44161</name>
</gene>
<dbReference type="GO" id="GO:0022857">
    <property type="term" value="F:transmembrane transporter activity"/>
    <property type="evidence" value="ECO:0007669"/>
    <property type="project" value="InterPro"/>
</dbReference>